<dbReference type="Pfam" id="PF12771">
    <property type="entry name" value="SusD-like_2"/>
    <property type="match status" value="1"/>
</dbReference>
<dbReference type="SUPFAM" id="SSF48452">
    <property type="entry name" value="TPR-like"/>
    <property type="match status" value="1"/>
</dbReference>
<protein>
    <submittedName>
        <fullName evidence="1">SusD/RagB family nutrient-binding outer membrane lipoprotein</fullName>
    </submittedName>
</protein>
<dbReference type="EMBL" id="PQVG01000001">
    <property type="protein sequence ID" value="POY41273.1"/>
    <property type="molecule type" value="Genomic_DNA"/>
</dbReference>
<name>A0A2S5AGM8_9FLAO</name>
<keyword evidence="1" id="KW-0449">Lipoprotein</keyword>
<dbReference type="PROSITE" id="PS51257">
    <property type="entry name" value="PROKAR_LIPOPROTEIN"/>
    <property type="match status" value="1"/>
</dbReference>
<dbReference type="Gene3D" id="1.25.40.390">
    <property type="match status" value="1"/>
</dbReference>
<evidence type="ECO:0000313" key="2">
    <source>
        <dbReference type="Proteomes" id="UP000237310"/>
    </source>
</evidence>
<evidence type="ECO:0000313" key="1">
    <source>
        <dbReference type="EMBL" id="POY41273.1"/>
    </source>
</evidence>
<dbReference type="OrthoDB" id="725917at2"/>
<gene>
    <name evidence="1" type="ORF">C3L50_01755</name>
</gene>
<reference evidence="1 2" key="1">
    <citation type="submission" date="2018-01" db="EMBL/GenBank/DDBJ databases">
        <authorList>
            <person name="Gaut B.S."/>
            <person name="Morton B.R."/>
            <person name="Clegg M.T."/>
            <person name="Duvall M.R."/>
        </authorList>
    </citation>
    <scope>NUCLEOTIDE SEQUENCE [LARGE SCALE GENOMIC DNA]</scope>
    <source>
        <strain evidence="1 2">HR-AY</strain>
    </source>
</reference>
<dbReference type="InterPro" id="IPR011990">
    <property type="entry name" value="TPR-like_helical_dom_sf"/>
</dbReference>
<sequence length="477" mass="51960">MKKFIISILVLSATFVGCSSDLDINRDPDSLDPSRAPLSAQLPAGITGIIGSEGASFAIIGGMWSQYWTQSNAANQYKQIDNYSISTSDYNGVWNGMYDGLGDIRNVKRRALAEGNWNYYLIATTLEVQASQVLTDFYGSIPYKEANNSSILEPKFNTGEEVYTYMIEDLNDALSKPLAASKGDVPGKDDLIFQGNMANWTKFANTLKLKIFMRQNYSSRKAIADAGIQQMIAAGTQFLTVDAGMAQFTDAPDQSNPLYEYNNRKLNVATNLRMSTTLASFFDANLDTRKAKYYLAGNSLNQGDYNSTAGAGTIAIVSLSPTTPALLMSKEESLFLQAEAMERYNGGTGAKALYDAAVNANFTRYGLSGALFVAGPYAYPTAGTLENKIEAIIVQKWIASFPGNGFEAFFEKNRTGYPKTSAVAQNAGSYVPGQIVYAKNGTTAGLFPRRIAYPLSERNANPNVPTLVPITTPVWWD</sequence>
<organism evidence="1 2">
    <name type="scientific">Flavobacterium alvei</name>
    <dbReference type="NCBI Taxonomy" id="2080416"/>
    <lineage>
        <taxon>Bacteria</taxon>
        <taxon>Pseudomonadati</taxon>
        <taxon>Bacteroidota</taxon>
        <taxon>Flavobacteriia</taxon>
        <taxon>Flavobacteriales</taxon>
        <taxon>Flavobacteriaceae</taxon>
        <taxon>Flavobacterium</taxon>
    </lineage>
</organism>
<keyword evidence="2" id="KW-1185">Reference proteome</keyword>
<comment type="caution">
    <text evidence="1">The sequence shown here is derived from an EMBL/GenBank/DDBJ whole genome shotgun (WGS) entry which is preliminary data.</text>
</comment>
<dbReference type="InterPro" id="IPR041662">
    <property type="entry name" value="SusD-like_2"/>
</dbReference>
<dbReference type="Proteomes" id="UP000237310">
    <property type="component" value="Unassembled WGS sequence"/>
</dbReference>
<accession>A0A2S5AGM8</accession>
<dbReference type="RefSeq" id="WP_103804362.1">
    <property type="nucleotide sequence ID" value="NZ_PQVG01000001.1"/>
</dbReference>
<dbReference type="AlphaFoldDB" id="A0A2S5AGM8"/>
<proteinExistence type="predicted"/>